<proteinExistence type="predicted"/>
<feature type="compositionally biased region" description="Polar residues" evidence="1">
    <location>
        <begin position="228"/>
        <end position="237"/>
    </location>
</feature>
<protein>
    <submittedName>
        <fullName evidence="2">Uncharacterized protein</fullName>
    </submittedName>
</protein>
<feature type="compositionally biased region" description="Basic and acidic residues" evidence="1">
    <location>
        <begin position="200"/>
        <end position="212"/>
    </location>
</feature>
<organism evidence="2 3">
    <name type="scientific">Labrys monachus</name>
    <dbReference type="NCBI Taxonomy" id="217067"/>
    <lineage>
        <taxon>Bacteria</taxon>
        <taxon>Pseudomonadati</taxon>
        <taxon>Pseudomonadota</taxon>
        <taxon>Alphaproteobacteria</taxon>
        <taxon>Hyphomicrobiales</taxon>
        <taxon>Xanthobacteraceae</taxon>
        <taxon>Labrys</taxon>
    </lineage>
</organism>
<feature type="compositionally biased region" description="Polar residues" evidence="1">
    <location>
        <begin position="172"/>
        <end position="183"/>
    </location>
</feature>
<reference evidence="2 3" key="1">
    <citation type="submission" date="2023-07" db="EMBL/GenBank/DDBJ databases">
        <title>Genomic Encyclopedia of Type Strains, Phase IV (KMG-IV): sequencing the most valuable type-strain genomes for metagenomic binning, comparative biology and taxonomic classification.</title>
        <authorList>
            <person name="Goeker M."/>
        </authorList>
    </citation>
    <scope>NUCLEOTIDE SEQUENCE [LARGE SCALE GENOMIC DNA]</scope>
    <source>
        <strain evidence="2 3">DSM 5896</strain>
    </source>
</reference>
<evidence type="ECO:0000313" key="2">
    <source>
        <dbReference type="EMBL" id="MDQ0392194.1"/>
    </source>
</evidence>
<gene>
    <name evidence="2" type="ORF">J3R73_001986</name>
</gene>
<evidence type="ECO:0000313" key="3">
    <source>
        <dbReference type="Proteomes" id="UP001237448"/>
    </source>
</evidence>
<accession>A0ABU0FC49</accession>
<name>A0ABU0FC49_9HYPH</name>
<dbReference type="RefSeq" id="WP_307425715.1">
    <property type="nucleotide sequence ID" value="NZ_JAUSVK010000001.1"/>
</dbReference>
<dbReference type="EMBL" id="JAUSVK010000001">
    <property type="protein sequence ID" value="MDQ0392194.1"/>
    <property type="molecule type" value="Genomic_DNA"/>
</dbReference>
<dbReference type="Proteomes" id="UP001237448">
    <property type="component" value="Unassembled WGS sequence"/>
</dbReference>
<feature type="region of interest" description="Disordered" evidence="1">
    <location>
        <begin position="172"/>
        <end position="290"/>
    </location>
</feature>
<sequence length="353" mass="37304">MSDWKIVYSERPLGVAVHGVISILDEYDQVVESFEGLATDANGHVKPIGSQKLGDTIQGHFYPGRSANAESQPKIVYVGSKPAIVSAMIAMEDATVAINLKNIPYQLPLIDSGFNAPTNSNSYIATMFSVLGLRAPTPLYDTAAGQVGRGMLLLSPEEIAGFHAGIGGTVAAGQQESHGNSSAEPVLSGAIPHPPPRPNLEIDRAKSRRNEEQAGTESPVTFTGWWGRQNSRSTGSPSDIVALPSEFVTRQSPASGDGADRYFSASGDPTNGSGRLPSPGGMNHSPNPSYFPQSISGFSELKLDGFRTDDDIQGNFPDINYVNGLNFHSLLVAPVDIGTQSLPSGNGVGNKNR</sequence>
<comment type="caution">
    <text evidence="2">The sequence shown here is derived from an EMBL/GenBank/DDBJ whole genome shotgun (WGS) entry which is preliminary data.</text>
</comment>
<keyword evidence="3" id="KW-1185">Reference proteome</keyword>
<evidence type="ECO:0000256" key="1">
    <source>
        <dbReference type="SAM" id="MobiDB-lite"/>
    </source>
</evidence>